<dbReference type="Proteomes" id="UP000228775">
    <property type="component" value="Unassembled WGS sequence"/>
</dbReference>
<name>A0A2M7AXU9_9BACT</name>
<comment type="caution">
    <text evidence="1">The sequence shown here is derived from an EMBL/GenBank/DDBJ whole genome shotgun (WGS) entry which is preliminary data.</text>
</comment>
<proteinExistence type="predicted"/>
<feature type="non-terminal residue" evidence="1">
    <location>
        <position position="1"/>
    </location>
</feature>
<feature type="non-terminal residue" evidence="1">
    <location>
        <position position="228"/>
    </location>
</feature>
<gene>
    <name evidence="1" type="ORF">COS76_00690</name>
</gene>
<organism evidence="1 2">
    <name type="scientific">Candidatus Portnoybacteria bacterium CG06_land_8_20_14_3_00_39_12</name>
    <dbReference type="NCBI Taxonomy" id="1974809"/>
    <lineage>
        <taxon>Bacteria</taxon>
        <taxon>Candidatus Portnoyibacteriota</taxon>
    </lineage>
</organism>
<evidence type="ECO:0000313" key="1">
    <source>
        <dbReference type="EMBL" id="PIU75458.1"/>
    </source>
</evidence>
<protein>
    <submittedName>
        <fullName evidence="1">Conjugal transfer protein TraC</fullName>
    </submittedName>
</protein>
<accession>A0A2M7AXU9</accession>
<dbReference type="EMBL" id="PEVY01000014">
    <property type="protein sequence ID" value="PIU75458.1"/>
    <property type="molecule type" value="Genomic_DNA"/>
</dbReference>
<evidence type="ECO:0000313" key="2">
    <source>
        <dbReference type="Proteomes" id="UP000228775"/>
    </source>
</evidence>
<dbReference type="Gene3D" id="3.40.50.300">
    <property type="entry name" value="P-loop containing nucleotide triphosphate hydrolases"/>
    <property type="match status" value="1"/>
</dbReference>
<dbReference type="AlphaFoldDB" id="A0A2M7AXU9"/>
<dbReference type="InterPro" id="IPR027417">
    <property type="entry name" value="P-loop_NTPase"/>
</dbReference>
<sequence>DAFCRTLFVFTYPRYLTANWFAPVINLDQQMNLSLFIHPVETPWILKKLEKKVAQVQVQIEEREEKGLVRDPMLDTAWQDLEDLRDSLQQGTEKFFKFGLYITLLGKSEKMLDSMENRLRSILESKMVYLKPALFQQPEGFISTLPLAHDQIAVHTSLNSTPLSSIFPFVSVDLTDNQGILYGINQHNNSLILFDRFSLENANSVILAKSGAGKSYAVKLEVIRSLMF</sequence>
<reference evidence="2" key="1">
    <citation type="submission" date="2017-09" db="EMBL/GenBank/DDBJ databases">
        <title>Depth-based differentiation of microbial function through sediment-hosted aquifers and enrichment of novel symbionts in the deep terrestrial subsurface.</title>
        <authorList>
            <person name="Probst A.J."/>
            <person name="Ladd B."/>
            <person name="Jarett J.K."/>
            <person name="Geller-Mcgrath D.E."/>
            <person name="Sieber C.M.K."/>
            <person name="Emerson J.B."/>
            <person name="Anantharaman K."/>
            <person name="Thomas B.C."/>
            <person name="Malmstrom R."/>
            <person name="Stieglmeier M."/>
            <person name="Klingl A."/>
            <person name="Woyke T."/>
            <person name="Ryan C.M."/>
            <person name="Banfield J.F."/>
        </authorList>
    </citation>
    <scope>NUCLEOTIDE SEQUENCE [LARGE SCALE GENOMIC DNA]</scope>
</reference>